<evidence type="ECO:0000313" key="1">
    <source>
        <dbReference type="EMBL" id="QDO89458.1"/>
    </source>
</evidence>
<dbReference type="AlphaFoldDB" id="A0A516GD60"/>
<dbReference type="OrthoDB" id="4426404at2"/>
<name>A0A516GD60_9MICO</name>
<dbReference type="InterPro" id="IPR010985">
    <property type="entry name" value="Ribbon_hlx_hlx"/>
</dbReference>
<dbReference type="SUPFAM" id="SSF47598">
    <property type="entry name" value="Ribbon-helix-helix"/>
    <property type="match status" value="1"/>
</dbReference>
<sequence>MAMNLRLTDAESEALRKKAEQEGRSMQEVARAAIAQYVSERPQRLRAAIDRVRSEDSELLERLSR</sequence>
<proteinExistence type="predicted"/>
<accession>A0A516GD60</accession>
<dbReference type="RefSeq" id="WP_143784144.1">
    <property type="nucleotide sequence ID" value="NZ_CP041616.1"/>
</dbReference>
<evidence type="ECO:0000313" key="2">
    <source>
        <dbReference type="Proteomes" id="UP000315395"/>
    </source>
</evidence>
<dbReference type="KEGG" id="orz:FNH13_14890"/>
<dbReference type="EMBL" id="CP041616">
    <property type="protein sequence ID" value="QDO89458.1"/>
    <property type="molecule type" value="Genomic_DNA"/>
</dbReference>
<dbReference type="Proteomes" id="UP000315395">
    <property type="component" value="Chromosome"/>
</dbReference>
<keyword evidence="2" id="KW-1185">Reference proteome</keyword>
<protein>
    <submittedName>
        <fullName evidence="1">Ribbon-helix-helix protein, CopG family</fullName>
    </submittedName>
</protein>
<dbReference type="GO" id="GO:0006355">
    <property type="term" value="P:regulation of DNA-templated transcription"/>
    <property type="evidence" value="ECO:0007669"/>
    <property type="project" value="InterPro"/>
</dbReference>
<gene>
    <name evidence="1" type="ORF">FNH13_14890</name>
</gene>
<organism evidence="1 2">
    <name type="scientific">Ornithinimicrobium ciconiae</name>
    <dbReference type="NCBI Taxonomy" id="2594265"/>
    <lineage>
        <taxon>Bacteria</taxon>
        <taxon>Bacillati</taxon>
        <taxon>Actinomycetota</taxon>
        <taxon>Actinomycetes</taxon>
        <taxon>Micrococcales</taxon>
        <taxon>Ornithinimicrobiaceae</taxon>
        <taxon>Ornithinimicrobium</taxon>
    </lineage>
</organism>
<reference evidence="1 2" key="1">
    <citation type="submission" date="2019-07" db="EMBL/GenBank/DDBJ databases">
        <title>complete genome sequencing of Ornithinimicrobium sp. H23M54.</title>
        <authorList>
            <person name="Bae J.-W."/>
            <person name="Lee S.-Y."/>
        </authorList>
    </citation>
    <scope>NUCLEOTIDE SEQUENCE [LARGE SCALE GENOMIC DNA]</scope>
    <source>
        <strain evidence="1 2">H23M54</strain>
    </source>
</reference>